<name>A0A9D2DCB8_9FIRM</name>
<evidence type="ECO:0000256" key="1">
    <source>
        <dbReference type="SAM" id="Phobius"/>
    </source>
</evidence>
<evidence type="ECO:0000313" key="2">
    <source>
        <dbReference type="EMBL" id="HIZ14244.1"/>
    </source>
</evidence>
<dbReference type="Proteomes" id="UP000824017">
    <property type="component" value="Unassembled WGS sequence"/>
</dbReference>
<keyword evidence="1" id="KW-1133">Transmembrane helix</keyword>
<sequence length="152" mass="17357">MKKTFKVFAPKWIYKLALTTFLISILISVLFWLIGDSGPEGIIVFAVVCSPLLVGALWGYRFRIIVREDIITVRQGIGKEYSFNVNEITKVVRRVNRNSNLGTMVKITIYTKSRHVSVETLMTGCDKMESYIAENVDPQKIVIKEKIRNANQ</sequence>
<gene>
    <name evidence="2" type="ORF">H9817_10010</name>
</gene>
<protein>
    <submittedName>
        <fullName evidence="2">Uncharacterized protein</fullName>
    </submittedName>
</protein>
<dbReference type="EMBL" id="DXCD01000259">
    <property type="protein sequence ID" value="HIZ14244.1"/>
    <property type="molecule type" value="Genomic_DNA"/>
</dbReference>
<keyword evidence="1" id="KW-0812">Transmembrane</keyword>
<feature type="transmembrane region" description="Helical" evidence="1">
    <location>
        <begin position="12"/>
        <end position="35"/>
    </location>
</feature>
<feature type="transmembrane region" description="Helical" evidence="1">
    <location>
        <begin position="41"/>
        <end position="60"/>
    </location>
</feature>
<reference evidence="2" key="1">
    <citation type="journal article" date="2021" name="PeerJ">
        <title>Extensive microbial diversity within the chicken gut microbiome revealed by metagenomics and culture.</title>
        <authorList>
            <person name="Gilroy R."/>
            <person name="Ravi A."/>
            <person name="Getino M."/>
            <person name="Pursley I."/>
            <person name="Horton D.L."/>
            <person name="Alikhan N.F."/>
            <person name="Baker D."/>
            <person name="Gharbi K."/>
            <person name="Hall N."/>
            <person name="Watson M."/>
            <person name="Adriaenssens E.M."/>
            <person name="Foster-Nyarko E."/>
            <person name="Jarju S."/>
            <person name="Secka A."/>
            <person name="Antonio M."/>
            <person name="Oren A."/>
            <person name="Chaudhuri R.R."/>
            <person name="La Ragione R."/>
            <person name="Hildebrand F."/>
            <person name="Pallen M.J."/>
        </authorList>
    </citation>
    <scope>NUCLEOTIDE SEQUENCE</scope>
    <source>
        <strain evidence="2">ChiGjej1B1-13045</strain>
    </source>
</reference>
<comment type="caution">
    <text evidence="2">The sequence shown here is derived from an EMBL/GenBank/DDBJ whole genome shotgun (WGS) entry which is preliminary data.</text>
</comment>
<proteinExistence type="predicted"/>
<keyword evidence="1" id="KW-0472">Membrane</keyword>
<reference evidence="2" key="2">
    <citation type="submission" date="2021-04" db="EMBL/GenBank/DDBJ databases">
        <authorList>
            <person name="Gilroy R."/>
        </authorList>
    </citation>
    <scope>NUCLEOTIDE SEQUENCE</scope>
    <source>
        <strain evidence="2">ChiGjej1B1-13045</strain>
    </source>
</reference>
<evidence type="ECO:0000313" key="3">
    <source>
        <dbReference type="Proteomes" id="UP000824017"/>
    </source>
</evidence>
<dbReference type="AlphaFoldDB" id="A0A9D2DCB8"/>
<accession>A0A9D2DCB8</accession>
<organism evidence="2 3">
    <name type="scientific">Candidatus Mediterraneibacter stercorigallinarum</name>
    <dbReference type="NCBI Taxonomy" id="2838686"/>
    <lineage>
        <taxon>Bacteria</taxon>
        <taxon>Bacillati</taxon>
        <taxon>Bacillota</taxon>
        <taxon>Clostridia</taxon>
        <taxon>Lachnospirales</taxon>
        <taxon>Lachnospiraceae</taxon>
        <taxon>Mediterraneibacter</taxon>
    </lineage>
</organism>